<dbReference type="Proteomes" id="UP000199495">
    <property type="component" value="Unassembled WGS sequence"/>
</dbReference>
<dbReference type="OrthoDB" id="7867371at2"/>
<feature type="domain" description="Pyridoxamine 5'-phosphate oxidase N-terminal" evidence="1">
    <location>
        <begin position="5"/>
        <end position="93"/>
    </location>
</feature>
<accession>A0A1G7WHJ5</accession>
<evidence type="ECO:0000313" key="3">
    <source>
        <dbReference type="Proteomes" id="UP000199495"/>
    </source>
</evidence>
<reference evidence="2 3" key="1">
    <citation type="submission" date="2016-10" db="EMBL/GenBank/DDBJ databases">
        <authorList>
            <person name="de Groot N.N."/>
        </authorList>
    </citation>
    <scope>NUCLEOTIDE SEQUENCE [LARGE SCALE GENOMIC DNA]</scope>
    <source>
        <strain evidence="2 3">CGMCC 1.10267</strain>
    </source>
</reference>
<dbReference type="PANTHER" id="PTHR40660">
    <property type="entry name" value="5'-PHOSPHATE OXIDASE PUTATIVE DOMAIN-CONTAINING PROTEIN-RELATED"/>
    <property type="match status" value="1"/>
</dbReference>
<protein>
    <recommendedName>
        <fullName evidence="1">Pyridoxamine 5'-phosphate oxidase N-terminal domain-containing protein</fullName>
    </recommendedName>
</protein>
<dbReference type="AlphaFoldDB" id="A0A1G7WHJ5"/>
<dbReference type="SUPFAM" id="SSF50475">
    <property type="entry name" value="FMN-binding split barrel"/>
    <property type="match status" value="1"/>
</dbReference>
<dbReference type="InterPro" id="IPR011576">
    <property type="entry name" value="Pyridox_Oxase_N"/>
</dbReference>
<dbReference type="InterPro" id="IPR012349">
    <property type="entry name" value="Split_barrel_FMN-bd"/>
</dbReference>
<dbReference type="Gene3D" id="2.30.110.10">
    <property type="entry name" value="Electron Transport, Fmn-binding Protein, Chain A"/>
    <property type="match status" value="1"/>
</dbReference>
<proteinExistence type="predicted"/>
<dbReference type="PANTHER" id="PTHR40660:SF1">
    <property type="entry name" value="5'-PHOSPHATE OXIDASE PUTATIVE DOMAIN-CONTAINING PROTEIN-RELATED"/>
    <property type="match status" value="1"/>
</dbReference>
<dbReference type="Pfam" id="PF01243">
    <property type="entry name" value="PNPOx_N"/>
    <property type="match status" value="1"/>
</dbReference>
<organism evidence="2 3">
    <name type="scientific">Pelagibacterium luteolum</name>
    <dbReference type="NCBI Taxonomy" id="440168"/>
    <lineage>
        <taxon>Bacteria</taxon>
        <taxon>Pseudomonadati</taxon>
        <taxon>Pseudomonadota</taxon>
        <taxon>Alphaproteobacteria</taxon>
        <taxon>Hyphomicrobiales</taxon>
        <taxon>Devosiaceae</taxon>
        <taxon>Pelagibacterium</taxon>
    </lineage>
</organism>
<evidence type="ECO:0000313" key="2">
    <source>
        <dbReference type="EMBL" id="SDG71229.1"/>
    </source>
</evidence>
<evidence type="ECO:0000259" key="1">
    <source>
        <dbReference type="Pfam" id="PF01243"/>
    </source>
</evidence>
<gene>
    <name evidence="2" type="ORF">SAMN04487974_106156</name>
</gene>
<keyword evidence="3" id="KW-1185">Reference proteome</keyword>
<dbReference type="RefSeq" id="WP_090596621.1">
    <property type="nucleotide sequence ID" value="NZ_FNCS01000006.1"/>
</dbReference>
<sequence length="154" mass="16397">MKLNATVHELIGASVLCWLATADTDGFPNVSPKEIFAACGDDEIIVASIASPVTAANIAANPKVCLSFVDVFRQKGFKIKGLADSLDPSHAGFAARAATLQALAGPKFEITSLHRIKIARISRILAPSYSQYPETDEAEMIASAYATYRVSPVE</sequence>
<dbReference type="STRING" id="440168.SAMN04487974_106156"/>
<name>A0A1G7WHJ5_9HYPH</name>
<dbReference type="EMBL" id="FNCS01000006">
    <property type="protein sequence ID" value="SDG71229.1"/>
    <property type="molecule type" value="Genomic_DNA"/>
</dbReference>